<protein>
    <submittedName>
        <fullName evidence="2">10571_t:CDS:1</fullName>
    </submittedName>
</protein>
<evidence type="ECO:0000313" key="2">
    <source>
        <dbReference type="EMBL" id="CAG8761047.1"/>
    </source>
</evidence>
<keyword evidence="3" id="KW-1185">Reference proteome</keyword>
<sequence length="56" mass="6512">RTIPIYRSCKNDREIIVLPRTIPFYRSYMNDSEIIVLTKTILGIIVLARTISIPSF</sequence>
<gene>
    <name evidence="2" type="ORF">FCALED_LOCUS16931</name>
</gene>
<keyword evidence="1" id="KW-0812">Transmembrane</keyword>
<dbReference type="EMBL" id="CAJVPQ010022655">
    <property type="protein sequence ID" value="CAG8761047.1"/>
    <property type="molecule type" value="Genomic_DNA"/>
</dbReference>
<feature type="non-terminal residue" evidence="2">
    <location>
        <position position="1"/>
    </location>
</feature>
<name>A0A9N9NQK5_9GLOM</name>
<feature type="transmembrane region" description="Helical" evidence="1">
    <location>
        <begin position="34"/>
        <end position="53"/>
    </location>
</feature>
<organism evidence="2 3">
    <name type="scientific">Funneliformis caledonium</name>
    <dbReference type="NCBI Taxonomy" id="1117310"/>
    <lineage>
        <taxon>Eukaryota</taxon>
        <taxon>Fungi</taxon>
        <taxon>Fungi incertae sedis</taxon>
        <taxon>Mucoromycota</taxon>
        <taxon>Glomeromycotina</taxon>
        <taxon>Glomeromycetes</taxon>
        <taxon>Glomerales</taxon>
        <taxon>Glomeraceae</taxon>
        <taxon>Funneliformis</taxon>
    </lineage>
</organism>
<proteinExistence type="predicted"/>
<dbReference type="Proteomes" id="UP000789570">
    <property type="component" value="Unassembled WGS sequence"/>
</dbReference>
<dbReference type="AlphaFoldDB" id="A0A9N9NQK5"/>
<keyword evidence="1" id="KW-0472">Membrane</keyword>
<reference evidence="2" key="1">
    <citation type="submission" date="2021-06" db="EMBL/GenBank/DDBJ databases">
        <authorList>
            <person name="Kallberg Y."/>
            <person name="Tangrot J."/>
            <person name="Rosling A."/>
        </authorList>
    </citation>
    <scope>NUCLEOTIDE SEQUENCE</scope>
    <source>
        <strain evidence="2">UK204</strain>
    </source>
</reference>
<comment type="caution">
    <text evidence="2">The sequence shown here is derived from an EMBL/GenBank/DDBJ whole genome shotgun (WGS) entry which is preliminary data.</text>
</comment>
<keyword evidence="1" id="KW-1133">Transmembrane helix</keyword>
<accession>A0A9N9NQK5</accession>
<evidence type="ECO:0000313" key="3">
    <source>
        <dbReference type="Proteomes" id="UP000789570"/>
    </source>
</evidence>
<evidence type="ECO:0000256" key="1">
    <source>
        <dbReference type="SAM" id="Phobius"/>
    </source>
</evidence>